<evidence type="ECO:0000256" key="3">
    <source>
        <dbReference type="ARBA" id="ARBA00022840"/>
    </source>
</evidence>
<feature type="binding site" evidence="4">
    <location>
        <position position="69"/>
    </location>
    <ligand>
        <name>substrate</name>
    </ligand>
</feature>
<dbReference type="Gene3D" id="3.40.50.10420">
    <property type="entry name" value="NagB/RpiA/CoA transferase-like"/>
    <property type="match status" value="1"/>
</dbReference>
<evidence type="ECO:0000313" key="7">
    <source>
        <dbReference type="Proteomes" id="UP000266172"/>
    </source>
</evidence>
<reference evidence="6 7" key="1">
    <citation type="submission" date="2018-08" db="EMBL/GenBank/DDBJ databases">
        <title>A genome reference for cultivated species of the human gut microbiota.</title>
        <authorList>
            <person name="Zou Y."/>
            <person name="Xue W."/>
            <person name="Luo G."/>
        </authorList>
    </citation>
    <scope>NUCLEOTIDE SEQUENCE [LARGE SCALE GENOMIC DNA]</scope>
    <source>
        <strain evidence="6 7">AF22-12AC</strain>
    </source>
</reference>
<feature type="binding site" evidence="4">
    <location>
        <begin position="160"/>
        <end position="168"/>
    </location>
    <ligand>
        <name>ATP</name>
        <dbReference type="ChEBI" id="CHEBI:30616"/>
    </ligand>
</feature>
<dbReference type="PANTHER" id="PTHR23407:SF1">
    <property type="entry name" value="5-FORMYLTETRAHYDROFOLATE CYCLO-LIGASE"/>
    <property type="match status" value="1"/>
</dbReference>
<protein>
    <recommendedName>
        <fullName evidence="5">5-formyltetrahydrofolate cyclo-ligase</fullName>
        <ecNumber evidence="5">6.3.3.2</ecNumber>
    </recommendedName>
</protein>
<dbReference type="InterPro" id="IPR002698">
    <property type="entry name" value="FTHF_cligase"/>
</dbReference>
<dbReference type="GO" id="GO:0035999">
    <property type="term" value="P:tetrahydrofolate interconversion"/>
    <property type="evidence" value="ECO:0007669"/>
    <property type="project" value="TreeGrafter"/>
</dbReference>
<dbReference type="Proteomes" id="UP000266172">
    <property type="component" value="Unassembled WGS sequence"/>
</dbReference>
<dbReference type="Pfam" id="PF01812">
    <property type="entry name" value="5-FTHF_cyc-lig"/>
    <property type="match status" value="1"/>
</dbReference>
<name>A0A395VD71_9FIRM</name>
<comment type="similarity">
    <text evidence="1 5">Belongs to the 5-formyltetrahydrofolate cyclo-ligase family.</text>
</comment>
<dbReference type="AlphaFoldDB" id="A0A395VD71"/>
<gene>
    <name evidence="6" type="ORF">DWX93_01330</name>
</gene>
<comment type="caution">
    <text evidence="6">The sequence shown here is derived from an EMBL/GenBank/DDBJ whole genome shotgun (WGS) entry which is preliminary data.</text>
</comment>
<dbReference type="PANTHER" id="PTHR23407">
    <property type="entry name" value="ATPASE INHIBITOR/5-FORMYLTETRAHYDROFOLATE CYCLO-LIGASE"/>
    <property type="match status" value="1"/>
</dbReference>
<keyword evidence="3 4" id="KW-0067">ATP-binding</keyword>
<evidence type="ECO:0000256" key="2">
    <source>
        <dbReference type="ARBA" id="ARBA00022741"/>
    </source>
</evidence>
<dbReference type="PIRSF" id="PIRSF006806">
    <property type="entry name" value="FTHF_cligase"/>
    <property type="match status" value="1"/>
</dbReference>
<evidence type="ECO:0000313" key="6">
    <source>
        <dbReference type="EMBL" id="RGS42009.1"/>
    </source>
</evidence>
<dbReference type="GO" id="GO:0046872">
    <property type="term" value="F:metal ion binding"/>
    <property type="evidence" value="ECO:0007669"/>
    <property type="project" value="UniProtKB-KW"/>
</dbReference>
<feature type="binding site" evidence="4">
    <location>
        <begin position="18"/>
        <end position="22"/>
    </location>
    <ligand>
        <name>ATP</name>
        <dbReference type="ChEBI" id="CHEBI:30616"/>
    </ligand>
</feature>
<keyword evidence="2 4" id="KW-0547">Nucleotide-binding</keyword>
<keyword evidence="6" id="KW-0436">Ligase</keyword>
<organism evidence="6 7">
    <name type="scientific">Roseburia hominis</name>
    <dbReference type="NCBI Taxonomy" id="301301"/>
    <lineage>
        <taxon>Bacteria</taxon>
        <taxon>Bacillati</taxon>
        <taxon>Bacillota</taxon>
        <taxon>Clostridia</taxon>
        <taxon>Lachnospirales</taxon>
        <taxon>Lachnospiraceae</taxon>
        <taxon>Roseburia</taxon>
    </lineage>
</organism>
<dbReference type="GO" id="GO:0005524">
    <property type="term" value="F:ATP binding"/>
    <property type="evidence" value="ECO:0007669"/>
    <property type="project" value="UniProtKB-KW"/>
</dbReference>
<keyword evidence="5" id="KW-0460">Magnesium</keyword>
<dbReference type="InterPro" id="IPR037171">
    <property type="entry name" value="NagB/RpiA_transferase-like"/>
</dbReference>
<dbReference type="EMBL" id="QRVL01000001">
    <property type="protein sequence ID" value="RGS42009.1"/>
    <property type="molecule type" value="Genomic_DNA"/>
</dbReference>
<dbReference type="EC" id="6.3.3.2" evidence="5"/>
<comment type="cofactor">
    <cofactor evidence="5">
        <name>Mg(2+)</name>
        <dbReference type="ChEBI" id="CHEBI:18420"/>
    </cofactor>
</comment>
<dbReference type="SUPFAM" id="SSF100950">
    <property type="entry name" value="NagB/RpiA/CoA transferase-like"/>
    <property type="match status" value="1"/>
</dbReference>
<evidence type="ECO:0000256" key="5">
    <source>
        <dbReference type="RuleBase" id="RU361279"/>
    </source>
</evidence>
<proteinExistence type="inferred from homology"/>
<evidence type="ECO:0000256" key="4">
    <source>
        <dbReference type="PIRSR" id="PIRSR006806-1"/>
    </source>
</evidence>
<dbReference type="GO" id="GO:0030272">
    <property type="term" value="F:5-formyltetrahydrofolate cyclo-ligase activity"/>
    <property type="evidence" value="ECO:0007669"/>
    <property type="project" value="UniProtKB-EC"/>
</dbReference>
<dbReference type="RefSeq" id="WP_118096320.1">
    <property type="nucleotide sequence ID" value="NZ_QRVL01000001.1"/>
</dbReference>
<comment type="catalytic activity">
    <reaction evidence="5">
        <text>(6S)-5-formyl-5,6,7,8-tetrahydrofolate + ATP = (6R)-5,10-methenyltetrahydrofolate + ADP + phosphate</text>
        <dbReference type="Rhea" id="RHEA:10488"/>
        <dbReference type="ChEBI" id="CHEBI:30616"/>
        <dbReference type="ChEBI" id="CHEBI:43474"/>
        <dbReference type="ChEBI" id="CHEBI:57455"/>
        <dbReference type="ChEBI" id="CHEBI:57457"/>
        <dbReference type="ChEBI" id="CHEBI:456216"/>
        <dbReference type="EC" id="6.3.3.2"/>
    </reaction>
</comment>
<dbReference type="GO" id="GO:0009396">
    <property type="term" value="P:folic acid-containing compound biosynthetic process"/>
    <property type="evidence" value="ECO:0007669"/>
    <property type="project" value="TreeGrafter"/>
</dbReference>
<dbReference type="NCBIfam" id="TIGR02727">
    <property type="entry name" value="MTHFS_bact"/>
    <property type="match status" value="1"/>
</dbReference>
<accession>A0A395VD71</accession>
<sequence length="214" mass="25106">MEKRQDFPDAALTQEKARQQIRARHKAWRMELPQEKVQEKSRKICERLAASDWYHNSAVIYGYYPLGAEADCLPFLAQALSDGKTVALPVTSKERLQRDCGQVKRMQDTHRMEFYQIRELSRVREGTFHVMEPDESCKRIGEEDAVVLVPGLVFDRKGNRYGYGGGYYDRYFARFPKLSRMAVAFEGQIEEQLAVLPTDVRMHRIYTEEREYRI</sequence>
<dbReference type="InterPro" id="IPR024185">
    <property type="entry name" value="FTHF_cligase-like_sf"/>
</dbReference>
<evidence type="ECO:0000256" key="1">
    <source>
        <dbReference type="ARBA" id="ARBA00010638"/>
    </source>
</evidence>
<keyword evidence="5" id="KW-0479">Metal-binding</keyword>